<dbReference type="AlphaFoldDB" id="A0A5F9D5J6"/>
<dbReference type="SMR" id="A0A5F9D5J6"/>
<dbReference type="GeneTree" id="ENSGT00980000202257"/>
<sequence length="60" mass="6944">MKHPQIIAPVGLDKELSDLLDFSMMFLLPVASGKGCPRMSRRFYLFFLPHCTLPPPWQLR</sequence>
<dbReference type="STRING" id="9986.ENSOCUP00000041153"/>
<dbReference type="Proteomes" id="UP000001811">
    <property type="component" value="Chromosome 16"/>
</dbReference>
<accession>A0A5F9D5J6</accession>
<reference evidence="1 2" key="1">
    <citation type="journal article" date="2011" name="Nature">
        <title>A high-resolution map of human evolutionary constraint using 29 mammals.</title>
        <authorList>
            <person name="Lindblad-Toh K."/>
            <person name="Garber M."/>
            <person name="Zuk O."/>
            <person name="Lin M.F."/>
            <person name="Parker B.J."/>
            <person name="Washietl S."/>
            <person name="Kheradpour P."/>
            <person name="Ernst J."/>
            <person name="Jordan G."/>
            <person name="Mauceli E."/>
            <person name="Ward L.D."/>
            <person name="Lowe C.B."/>
            <person name="Holloway A.K."/>
            <person name="Clamp M."/>
            <person name="Gnerre S."/>
            <person name="Alfoldi J."/>
            <person name="Beal K."/>
            <person name="Chang J."/>
            <person name="Clawson H."/>
            <person name="Cuff J."/>
            <person name="Di Palma F."/>
            <person name="Fitzgerald S."/>
            <person name="Flicek P."/>
            <person name="Guttman M."/>
            <person name="Hubisz M.J."/>
            <person name="Jaffe D.B."/>
            <person name="Jungreis I."/>
            <person name="Kent W.J."/>
            <person name="Kostka D."/>
            <person name="Lara M."/>
            <person name="Martins A.L."/>
            <person name="Massingham T."/>
            <person name="Moltke I."/>
            <person name="Raney B.J."/>
            <person name="Rasmussen M.D."/>
            <person name="Robinson J."/>
            <person name="Stark A."/>
            <person name="Vilella A.J."/>
            <person name="Wen J."/>
            <person name="Xie X."/>
            <person name="Zody M.C."/>
            <person name="Baldwin J."/>
            <person name="Bloom T."/>
            <person name="Chin C.W."/>
            <person name="Heiman D."/>
            <person name="Nicol R."/>
            <person name="Nusbaum C."/>
            <person name="Young S."/>
            <person name="Wilkinson J."/>
            <person name="Worley K.C."/>
            <person name="Kovar C.L."/>
            <person name="Muzny D.M."/>
            <person name="Gibbs R.A."/>
            <person name="Cree A."/>
            <person name="Dihn H.H."/>
            <person name="Fowler G."/>
            <person name="Jhangiani S."/>
            <person name="Joshi V."/>
            <person name="Lee S."/>
            <person name="Lewis L.R."/>
            <person name="Nazareth L.V."/>
            <person name="Okwuonu G."/>
            <person name="Santibanez J."/>
            <person name="Warren W.C."/>
            <person name="Mardis E.R."/>
            <person name="Weinstock G.M."/>
            <person name="Wilson R.K."/>
            <person name="Delehaunty K."/>
            <person name="Dooling D."/>
            <person name="Fronik C."/>
            <person name="Fulton L."/>
            <person name="Fulton B."/>
            <person name="Graves T."/>
            <person name="Minx P."/>
            <person name="Sodergren E."/>
            <person name="Birney E."/>
            <person name="Margulies E.H."/>
            <person name="Herrero J."/>
            <person name="Green E.D."/>
            <person name="Haussler D."/>
            <person name="Siepel A."/>
            <person name="Goldman N."/>
            <person name="Pollard K.S."/>
            <person name="Pedersen J.S."/>
            <person name="Lander E.S."/>
            <person name="Kellis M."/>
        </authorList>
    </citation>
    <scope>NUCLEOTIDE SEQUENCE [LARGE SCALE GENOMIC DNA]</scope>
    <source>
        <strain evidence="1 2">Thorbecke inbred</strain>
    </source>
</reference>
<reference evidence="1" key="2">
    <citation type="submission" date="2025-08" db="UniProtKB">
        <authorList>
            <consortium name="Ensembl"/>
        </authorList>
    </citation>
    <scope>IDENTIFICATION</scope>
    <source>
        <strain evidence="1">Thorbecke</strain>
    </source>
</reference>
<reference evidence="1" key="3">
    <citation type="submission" date="2025-09" db="UniProtKB">
        <authorList>
            <consortium name="Ensembl"/>
        </authorList>
    </citation>
    <scope>IDENTIFICATION</scope>
    <source>
        <strain evidence="1">Thorbecke</strain>
    </source>
</reference>
<dbReference type="InParanoid" id="A0A5F9D5J6"/>
<keyword evidence="2" id="KW-1185">Reference proteome</keyword>
<dbReference type="EMBL" id="AAGW02026378">
    <property type="status" value="NOT_ANNOTATED_CDS"/>
    <property type="molecule type" value="Genomic_DNA"/>
</dbReference>
<dbReference type="Ensembl" id="ENSOCUT00000049159.1">
    <property type="protein sequence ID" value="ENSOCUP00000041153.1"/>
    <property type="gene ID" value="ENSOCUG00000034549.1"/>
</dbReference>
<organism evidence="1 2">
    <name type="scientific">Oryctolagus cuniculus</name>
    <name type="common">Rabbit</name>
    <dbReference type="NCBI Taxonomy" id="9986"/>
    <lineage>
        <taxon>Eukaryota</taxon>
        <taxon>Metazoa</taxon>
        <taxon>Chordata</taxon>
        <taxon>Craniata</taxon>
        <taxon>Vertebrata</taxon>
        <taxon>Euteleostomi</taxon>
        <taxon>Mammalia</taxon>
        <taxon>Eutheria</taxon>
        <taxon>Euarchontoglires</taxon>
        <taxon>Glires</taxon>
        <taxon>Lagomorpha</taxon>
        <taxon>Leporidae</taxon>
        <taxon>Oryctolagus</taxon>
    </lineage>
</organism>
<evidence type="ECO:0000313" key="1">
    <source>
        <dbReference type="Ensembl" id="ENSOCUP00000041153.1"/>
    </source>
</evidence>
<name>A0A5F9D5J6_RABIT</name>
<proteinExistence type="predicted"/>
<evidence type="ECO:0000313" key="2">
    <source>
        <dbReference type="Proteomes" id="UP000001811"/>
    </source>
</evidence>
<protein>
    <submittedName>
        <fullName evidence="1">Uncharacterized protein</fullName>
    </submittedName>
</protein>
<dbReference type="Bgee" id="ENSOCUG00000034549">
    <property type="expression patterns" value="Expressed in embryo and 15 other cell types or tissues"/>
</dbReference>